<dbReference type="PANTHER" id="PTHR11360">
    <property type="entry name" value="MONOCARBOXYLATE TRANSPORTER"/>
    <property type="match status" value="1"/>
</dbReference>
<proteinExistence type="predicted"/>
<evidence type="ECO:0000256" key="3">
    <source>
        <dbReference type="SAM" id="Phobius"/>
    </source>
</evidence>
<keyword evidence="3" id="KW-0812">Transmembrane</keyword>
<dbReference type="SUPFAM" id="SSF103473">
    <property type="entry name" value="MFS general substrate transporter"/>
    <property type="match status" value="1"/>
</dbReference>
<reference evidence="6" key="1">
    <citation type="submission" date="2025-08" db="UniProtKB">
        <authorList>
            <consortium name="RefSeq"/>
        </authorList>
    </citation>
    <scope>IDENTIFICATION</scope>
</reference>
<evidence type="ECO:0000256" key="1">
    <source>
        <dbReference type="ARBA" id="ARBA00004141"/>
    </source>
</evidence>
<feature type="transmembrane region" description="Helical" evidence="3">
    <location>
        <begin position="113"/>
        <end position="132"/>
    </location>
</feature>
<comment type="subcellular location">
    <subcellularLocation>
        <location evidence="1">Membrane</location>
        <topology evidence="1">Multi-pass membrane protein</topology>
    </subcellularLocation>
</comment>
<feature type="region of interest" description="Disordered" evidence="2">
    <location>
        <begin position="258"/>
        <end position="287"/>
    </location>
</feature>
<feature type="transmembrane region" description="Helical" evidence="3">
    <location>
        <begin position="437"/>
        <end position="462"/>
    </location>
</feature>
<feature type="compositionally biased region" description="Basic and acidic residues" evidence="2">
    <location>
        <begin position="1"/>
        <end position="13"/>
    </location>
</feature>
<sequence>MAQEKPVQEKSIADSENSGLEPDTSFGAGETKPHDHTGNGVEPEDKTKLQTGSDGLRTEVRECGYPIDRGWAWLIVLGCFGMNLLIVGGVRSFGVLFVEFQEKYKASAREIGLAQGFNATLMLALGLVGNLLSERFTYRRVVFMGGILACLGMTLSSLAPTPGWLYVTYGLIAGTGNGMSFSPCIVMVGKHFKKYRSVANGISVSGAGVGAFALPNLLRWLLGTYSLSGTLLIHGGILLNVTVFAMLLRPLSYYQQRQRSNDTVSSRQTALTQNGERLTKTDSPDFQPLLDGGGPTNNNGITIEQVNGVDLELDVVEKQTPSTDNNITVELKTHESKLDNHQAGDNASSHDKAPMILEAETNLNNRSNQNSSLLRFPSNIDIMVSSLQSLPDAVARTGDDSGSRPADGSPPGGPRHGLLSCCCCCNRSGGKSSGPTIFDWTLLTNPVFLIYAISASMSTFAYSSSFMMLPDFAVGHGQDRDSAALILSMMGLSDIVGRILSGWLSDRPWWPRRYGYVACLALSGLVNVMVRFMTSFGSLMAYAILYGLFSANFWALIAVMLTDALGIERLSSSFGLTTLAMSPGFLSSPPLCGALRDATGSWDTSFLLCGIIVLLASTFPLFHPWAQRFVDKREKRKGNSDVVV</sequence>
<feature type="transmembrane region" description="Helical" evidence="3">
    <location>
        <begin position="604"/>
        <end position="626"/>
    </location>
</feature>
<gene>
    <name evidence="6" type="primary">LOC101854892</name>
</gene>
<feature type="transmembrane region" description="Helical" evidence="3">
    <location>
        <begin position="141"/>
        <end position="158"/>
    </location>
</feature>
<feature type="transmembrane region" description="Helical" evidence="3">
    <location>
        <begin position="71"/>
        <end position="93"/>
    </location>
</feature>
<dbReference type="CDD" id="cd17352">
    <property type="entry name" value="MFS_MCT_SLC16"/>
    <property type="match status" value="1"/>
</dbReference>
<keyword evidence="3" id="KW-0472">Membrane</keyword>
<feature type="compositionally biased region" description="Basic and acidic residues" evidence="2">
    <location>
        <begin position="31"/>
        <end position="48"/>
    </location>
</feature>
<feature type="domain" description="Major facilitator superfamily (MFS) profile" evidence="4">
    <location>
        <begin position="447"/>
        <end position="644"/>
    </location>
</feature>
<dbReference type="PROSITE" id="PS50850">
    <property type="entry name" value="MFS"/>
    <property type="match status" value="1"/>
</dbReference>
<feature type="transmembrane region" description="Helical" evidence="3">
    <location>
        <begin position="198"/>
        <end position="218"/>
    </location>
</feature>
<dbReference type="InterPro" id="IPR011701">
    <property type="entry name" value="MFS"/>
</dbReference>
<dbReference type="InterPro" id="IPR050327">
    <property type="entry name" value="Proton-linked_MCT"/>
</dbReference>
<keyword evidence="3" id="KW-1133">Transmembrane helix</keyword>
<feature type="compositionally biased region" description="Polar residues" evidence="2">
    <location>
        <begin position="258"/>
        <end position="276"/>
    </location>
</feature>
<dbReference type="PANTHER" id="PTHR11360:SF284">
    <property type="entry name" value="EG:103B4.3 PROTEIN-RELATED"/>
    <property type="match status" value="1"/>
</dbReference>
<evidence type="ECO:0000256" key="2">
    <source>
        <dbReference type="SAM" id="MobiDB-lite"/>
    </source>
</evidence>
<organism evidence="5 6">
    <name type="scientific">Aplysia californica</name>
    <name type="common">California sea hare</name>
    <dbReference type="NCBI Taxonomy" id="6500"/>
    <lineage>
        <taxon>Eukaryota</taxon>
        <taxon>Metazoa</taxon>
        <taxon>Spiralia</taxon>
        <taxon>Lophotrochozoa</taxon>
        <taxon>Mollusca</taxon>
        <taxon>Gastropoda</taxon>
        <taxon>Heterobranchia</taxon>
        <taxon>Euthyneura</taxon>
        <taxon>Tectipleura</taxon>
        <taxon>Aplysiida</taxon>
        <taxon>Aplysioidea</taxon>
        <taxon>Aplysiidae</taxon>
        <taxon>Aplysia</taxon>
    </lineage>
</organism>
<dbReference type="Pfam" id="PF07690">
    <property type="entry name" value="MFS_1"/>
    <property type="match status" value="2"/>
</dbReference>
<feature type="region of interest" description="Disordered" evidence="2">
    <location>
        <begin position="1"/>
        <end position="53"/>
    </location>
</feature>
<dbReference type="Proteomes" id="UP000694888">
    <property type="component" value="Unplaced"/>
</dbReference>
<dbReference type="InterPro" id="IPR036259">
    <property type="entry name" value="MFS_trans_sf"/>
</dbReference>
<name>A0ABM0K0P8_APLCA</name>
<dbReference type="Gene3D" id="1.20.1250.20">
    <property type="entry name" value="MFS general substrate transporter like domains"/>
    <property type="match status" value="2"/>
</dbReference>
<feature type="transmembrane region" description="Helical" evidence="3">
    <location>
        <begin position="224"/>
        <end position="248"/>
    </location>
</feature>
<accession>A0ABM0K0P8</accession>
<dbReference type="RefSeq" id="XP_005106012.2">
    <property type="nucleotide sequence ID" value="XM_005105955.3"/>
</dbReference>
<feature type="transmembrane region" description="Helical" evidence="3">
    <location>
        <begin position="539"/>
        <end position="561"/>
    </location>
</feature>
<dbReference type="InterPro" id="IPR020846">
    <property type="entry name" value="MFS_dom"/>
</dbReference>
<keyword evidence="5" id="KW-1185">Reference proteome</keyword>
<feature type="transmembrane region" description="Helical" evidence="3">
    <location>
        <begin position="513"/>
        <end position="533"/>
    </location>
</feature>
<dbReference type="GeneID" id="101854892"/>
<evidence type="ECO:0000259" key="4">
    <source>
        <dbReference type="PROSITE" id="PS50850"/>
    </source>
</evidence>
<evidence type="ECO:0000313" key="6">
    <source>
        <dbReference type="RefSeq" id="XP_005106012.2"/>
    </source>
</evidence>
<evidence type="ECO:0000313" key="5">
    <source>
        <dbReference type="Proteomes" id="UP000694888"/>
    </source>
</evidence>
<protein>
    <submittedName>
        <fullName evidence="6">Monocarboxylate transporter 12</fullName>
    </submittedName>
</protein>
<feature type="transmembrane region" description="Helical" evidence="3">
    <location>
        <begin position="164"/>
        <end position="186"/>
    </location>
</feature>
<feature type="region of interest" description="Disordered" evidence="2">
    <location>
        <begin position="393"/>
        <end position="414"/>
    </location>
</feature>